<evidence type="ECO:0000313" key="4">
    <source>
        <dbReference type="Proteomes" id="UP001642409"/>
    </source>
</evidence>
<dbReference type="CDD" id="cd00167">
    <property type="entry name" value="SANT"/>
    <property type="match status" value="1"/>
</dbReference>
<dbReference type="Pfam" id="PF00249">
    <property type="entry name" value="Myb_DNA-binding"/>
    <property type="match status" value="1"/>
</dbReference>
<dbReference type="InterPro" id="IPR009057">
    <property type="entry name" value="Homeodomain-like_sf"/>
</dbReference>
<dbReference type="SMART" id="SM00717">
    <property type="entry name" value="SANT"/>
    <property type="match status" value="1"/>
</dbReference>
<comment type="caution">
    <text evidence="2">The sequence shown here is derived from an EMBL/GenBank/DDBJ whole genome shotgun (WGS) entry which is preliminary data.</text>
</comment>
<reference evidence="3 4" key="2">
    <citation type="submission" date="2024-07" db="EMBL/GenBank/DDBJ databases">
        <authorList>
            <person name="Akdeniz Z."/>
        </authorList>
    </citation>
    <scope>NUCLEOTIDE SEQUENCE [LARGE SCALE GENOMIC DNA]</scope>
</reference>
<evidence type="ECO:0000259" key="1">
    <source>
        <dbReference type="SMART" id="SM00717"/>
    </source>
</evidence>
<dbReference type="EMBL" id="CATOUU010000914">
    <property type="protein sequence ID" value="CAI9959138.1"/>
    <property type="molecule type" value="Genomic_DNA"/>
</dbReference>
<sequence>MNSKITKQLVENIALLQEVHQLNHQIEEIQFSCMPTQRKRWTKTEDQLLYQAVMVFGPQNLEHLSNVVLSKTSTQIYFRVRYIINNPAVYQARKIMSLE</sequence>
<proteinExistence type="predicted"/>
<evidence type="ECO:0000313" key="2">
    <source>
        <dbReference type="EMBL" id="CAI9959138.1"/>
    </source>
</evidence>
<organism evidence="2">
    <name type="scientific">Hexamita inflata</name>
    <dbReference type="NCBI Taxonomy" id="28002"/>
    <lineage>
        <taxon>Eukaryota</taxon>
        <taxon>Metamonada</taxon>
        <taxon>Diplomonadida</taxon>
        <taxon>Hexamitidae</taxon>
        <taxon>Hexamitinae</taxon>
        <taxon>Hexamita</taxon>
    </lineage>
</organism>
<gene>
    <name evidence="3" type="ORF">HINF_LOCUS46766</name>
    <name evidence="2" type="ORF">HINF_LOCUS46783</name>
</gene>
<dbReference type="Gene3D" id="1.10.10.60">
    <property type="entry name" value="Homeodomain-like"/>
    <property type="match status" value="1"/>
</dbReference>
<reference evidence="2" key="1">
    <citation type="submission" date="2023-06" db="EMBL/GenBank/DDBJ databases">
        <authorList>
            <person name="Kurt Z."/>
        </authorList>
    </citation>
    <scope>NUCLEOTIDE SEQUENCE</scope>
</reference>
<dbReference type="SUPFAM" id="SSF46689">
    <property type="entry name" value="Homeodomain-like"/>
    <property type="match status" value="1"/>
</dbReference>
<dbReference type="EMBL" id="CAXDID020000207">
    <property type="protein sequence ID" value="CAL6055894.1"/>
    <property type="molecule type" value="Genomic_DNA"/>
</dbReference>
<evidence type="ECO:0000313" key="3">
    <source>
        <dbReference type="EMBL" id="CAL6055894.1"/>
    </source>
</evidence>
<dbReference type="AlphaFoldDB" id="A0AA86QIW0"/>
<accession>A0AA86QIW0</accession>
<dbReference type="InterPro" id="IPR001005">
    <property type="entry name" value="SANT/Myb"/>
</dbReference>
<protein>
    <submittedName>
        <fullName evidence="2">SANT/Myb domain</fullName>
    </submittedName>
    <submittedName>
        <fullName evidence="3">SANT/Myb_domain</fullName>
    </submittedName>
</protein>
<dbReference type="Proteomes" id="UP001642409">
    <property type="component" value="Unassembled WGS sequence"/>
</dbReference>
<name>A0AA86QIW0_9EUKA</name>
<feature type="domain" description="Myb-like" evidence="1">
    <location>
        <begin position="37"/>
        <end position="86"/>
    </location>
</feature>
<keyword evidence="4" id="KW-1185">Reference proteome</keyword>